<comment type="caution">
    <text evidence="2">The sequence shown here is derived from an EMBL/GenBank/DDBJ whole genome shotgun (WGS) entry which is preliminary data.</text>
</comment>
<protein>
    <submittedName>
        <fullName evidence="2">Uncharacterized protein</fullName>
    </submittedName>
</protein>
<organism evidence="2 3">
    <name type="scientific">Engystomops pustulosus</name>
    <name type="common">Tungara frog</name>
    <name type="synonym">Physalaemus pustulosus</name>
    <dbReference type="NCBI Taxonomy" id="76066"/>
    <lineage>
        <taxon>Eukaryota</taxon>
        <taxon>Metazoa</taxon>
        <taxon>Chordata</taxon>
        <taxon>Craniata</taxon>
        <taxon>Vertebrata</taxon>
        <taxon>Euteleostomi</taxon>
        <taxon>Amphibia</taxon>
        <taxon>Batrachia</taxon>
        <taxon>Anura</taxon>
        <taxon>Neobatrachia</taxon>
        <taxon>Hyloidea</taxon>
        <taxon>Leptodactylidae</taxon>
        <taxon>Leiuperinae</taxon>
        <taxon>Engystomops</taxon>
    </lineage>
</organism>
<evidence type="ECO:0000313" key="3">
    <source>
        <dbReference type="Proteomes" id="UP000824782"/>
    </source>
</evidence>
<keyword evidence="3" id="KW-1185">Reference proteome</keyword>
<proteinExistence type="predicted"/>
<gene>
    <name evidence="2" type="ORF">GDO81_019122</name>
</gene>
<dbReference type="AlphaFoldDB" id="A0AAV6YIM1"/>
<feature type="transmembrane region" description="Helical" evidence="1">
    <location>
        <begin position="63"/>
        <end position="86"/>
    </location>
</feature>
<sequence length="91" mass="10718">MIKYTVPTYIQIQLKNKPTDPILYVTRGLPVVSFIFEQKKNTIFVLPNSKGYRAECGLVFCRISYYFGLHTTFELLLIFFYCFSIFGRQVK</sequence>
<keyword evidence="1" id="KW-1133">Transmembrane helix</keyword>
<evidence type="ECO:0000256" key="1">
    <source>
        <dbReference type="SAM" id="Phobius"/>
    </source>
</evidence>
<dbReference type="Proteomes" id="UP000824782">
    <property type="component" value="Unassembled WGS sequence"/>
</dbReference>
<name>A0AAV6YIM1_ENGPU</name>
<dbReference type="EMBL" id="WNYA01099776">
    <property type="protein sequence ID" value="KAG8534570.1"/>
    <property type="molecule type" value="Genomic_DNA"/>
</dbReference>
<keyword evidence="1" id="KW-0472">Membrane</keyword>
<keyword evidence="1" id="KW-0812">Transmembrane</keyword>
<evidence type="ECO:0000313" key="2">
    <source>
        <dbReference type="EMBL" id="KAG8534570.1"/>
    </source>
</evidence>
<accession>A0AAV6YIM1</accession>
<reference evidence="2" key="1">
    <citation type="thesis" date="2020" institute="ProQuest LLC" country="789 East Eisenhower Parkway, Ann Arbor, MI, USA">
        <title>Comparative Genomics and Chromosome Evolution.</title>
        <authorList>
            <person name="Mudd A.B."/>
        </authorList>
    </citation>
    <scope>NUCLEOTIDE SEQUENCE</scope>
    <source>
        <strain evidence="2">237g6f4</strain>
        <tissue evidence="2">Blood</tissue>
    </source>
</reference>